<protein>
    <submittedName>
        <fullName evidence="1">MutS</fullName>
    </submittedName>
</protein>
<organism evidence="1 2">
    <name type="scientific">Gossypium arboreum</name>
    <name type="common">Tree cotton</name>
    <name type="synonym">Gossypium nanking</name>
    <dbReference type="NCBI Taxonomy" id="29729"/>
    <lineage>
        <taxon>Eukaryota</taxon>
        <taxon>Viridiplantae</taxon>
        <taxon>Streptophyta</taxon>
        <taxon>Embryophyta</taxon>
        <taxon>Tracheophyta</taxon>
        <taxon>Spermatophyta</taxon>
        <taxon>Magnoliopsida</taxon>
        <taxon>eudicotyledons</taxon>
        <taxon>Gunneridae</taxon>
        <taxon>Pentapetalae</taxon>
        <taxon>rosids</taxon>
        <taxon>malvids</taxon>
        <taxon>Malvales</taxon>
        <taxon>Malvaceae</taxon>
        <taxon>Malvoideae</taxon>
        <taxon>Gossypium</taxon>
    </lineage>
</organism>
<dbReference type="Proteomes" id="UP000032142">
    <property type="component" value="Unassembled WGS sequence"/>
</dbReference>
<reference evidence="2" key="1">
    <citation type="submission" date="2014-09" db="EMBL/GenBank/DDBJ databases">
        <authorList>
            <person name="Mudge J."/>
            <person name="Ramaraj T."/>
            <person name="Lindquist I.E."/>
            <person name="Bharti A.K."/>
            <person name="Sundararajan A."/>
            <person name="Cameron C.T."/>
            <person name="Woodward J.E."/>
            <person name="May G.D."/>
            <person name="Brubaker C."/>
            <person name="Broadhvest J."/>
            <person name="Wilkins T.A."/>
        </authorList>
    </citation>
    <scope>NUCLEOTIDE SEQUENCE</scope>
    <source>
        <strain evidence="2">cv. AKA8401</strain>
    </source>
</reference>
<gene>
    <name evidence="1" type="ORF">F383_23411</name>
</gene>
<keyword evidence="2" id="KW-1185">Reference proteome</keyword>
<name>A0A0B0MMX9_GOSAR</name>
<sequence length="41" mass="4559">MAIHARMLGRVLGHVKPVGILTYATRPSHTPVCWAVWSIMT</sequence>
<dbReference type="AlphaFoldDB" id="A0A0B0MMX9"/>
<comment type="caution">
    <text evidence="1">The sequence shown here is derived from an EMBL/GenBank/DDBJ whole genome shotgun (WGS) entry which is preliminary data.</text>
</comment>
<proteinExistence type="predicted"/>
<evidence type="ECO:0000313" key="1">
    <source>
        <dbReference type="EMBL" id="KHG00814.1"/>
    </source>
</evidence>
<accession>A0A0B0MMX9</accession>
<dbReference type="EMBL" id="JRRC01151551">
    <property type="protein sequence ID" value="KHG00814.1"/>
    <property type="molecule type" value="Genomic_DNA"/>
</dbReference>
<evidence type="ECO:0000313" key="2">
    <source>
        <dbReference type="Proteomes" id="UP000032142"/>
    </source>
</evidence>